<dbReference type="EMBL" id="LASV01000118">
    <property type="protein sequence ID" value="KKA22942.1"/>
    <property type="molecule type" value="Genomic_DNA"/>
</dbReference>
<keyword evidence="2" id="KW-1185">Reference proteome</keyword>
<accession>A0A0F4YXA6</accession>
<gene>
    <name evidence="1" type="ORF">T310_3049</name>
</gene>
<sequence length="202" mass="22635">MALLPPTSDADIAAAAETTESLSTNPERAISLSDLRGSTGISPTLWYRIHVLLFDLRHYSERADSKERLECVIDPSYIGPPYIEPEEAERIKNTVIHDGKKLSQVIEEFLAGRLNRRTKKRVDSGDFRVCAAHDLAPVLEKTLGIDSKQLARDKDVLRLLETGGLELGDQQWDGLPTKSFAPKDCTLCTARPTYEEERLEKE</sequence>
<dbReference type="RefSeq" id="XP_013329554.1">
    <property type="nucleotide sequence ID" value="XM_013474100.1"/>
</dbReference>
<comment type="caution">
    <text evidence="1">The sequence shown here is derived from an EMBL/GenBank/DDBJ whole genome shotgun (WGS) entry which is preliminary data.</text>
</comment>
<evidence type="ECO:0000313" key="1">
    <source>
        <dbReference type="EMBL" id="KKA22942.1"/>
    </source>
</evidence>
<name>A0A0F4YXA6_RASE3</name>
<proteinExistence type="predicted"/>
<reference evidence="1 2" key="1">
    <citation type="submission" date="2015-04" db="EMBL/GenBank/DDBJ databases">
        <authorList>
            <person name="Heijne W.H."/>
            <person name="Fedorova N.D."/>
            <person name="Nierman W.C."/>
            <person name="Vollebregt A.W."/>
            <person name="Zhao Z."/>
            <person name="Wu L."/>
            <person name="Kumar M."/>
            <person name="Stam H."/>
            <person name="van den Berg M.A."/>
            <person name="Pel H.J."/>
        </authorList>
    </citation>
    <scope>NUCLEOTIDE SEQUENCE [LARGE SCALE GENOMIC DNA]</scope>
    <source>
        <strain evidence="1 2">CBS 393.64</strain>
    </source>
</reference>
<dbReference type="STRING" id="1408163.A0A0F4YXA6"/>
<organism evidence="1 2">
    <name type="scientific">Rasamsonia emersonii (strain ATCC 16479 / CBS 393.64 / IMI 116815)</name>
    <dbReference type="NCBI Taxonomy" id="1408163"/>
    <lineage>
        <taxon>Eukaryota</taxon>
        <taxon>Fungi</taxon>
        <taxon>Dikarya</taxon>
        <taxon>Ascomycota</taxon>
        <taxon>Pezizomycotina</taxon>
        <taxon>Eurotiomycetes</taxon>
        <taxon>Eurotiomycetidae</taxon>
        <taxon>Eurotiales</taxon>
        <taxon>Trichocomaceae</taxon>
        <taxon>Rasamsonia</taxon>
    </lineage>
</organism>
<evidence type="ECO:0000313" key="2">
    <source>
        <dbReference type="Proteomes" id="UP000053958"/>
    </source>
</evidence>
<dbReference type="AlphaFoldDB" id="A0A0F4YXA6"/>
<protein>
    <submittedName>
        <fullName evidence="1">Uncharacterized protein</fullName>
    </submittedName>
</protein>
<dbReference type="OrthoDB" id="2740448at2759"/>
<dbReference type="GeneID" id="25315399"/>
<dbReference type="Proteomes" id="UP000053958">
    <property type="component" value="Unassembled WGS sequence"/>
</dbReference>